<reference evidence="1 2" key="1">
    <citation type="submission" date="2016-10" db="EMBL/GenBank/DDBJ databases">
        <authorList>
            <person name="de Groot N.N."/>
        </authorList>
    </citation>
    <scope>NUCLEOTIDE SEQUENCE [LARGE SCALE GENOMIC DNA]</scope>
    <source>
        <strain evidence="1 2">CGMCC 4.7037</strain>
    </source>
</reference>
<dbReference type="EMBL" id="FNVT01000010">
    <property type="protein sequence ID" value="SEG97447.1"/>
    <property type="molecule type" value="Genomic_DNA"/>
</dbReference>
<evidence type="ECO:0000313" key="2">
    <source>
        <dbReference type="Proteomes" id="UP000236732"/>
    </source>
</evidence>
<proteinExistence type="predicted"/>
<gene>
    <name evidence="1" type="ORF">SAMN05444920_110359</name>
</gene>
<keyword evidence="2" id="KW-1185">Reference proteome</keyword>
<organism evidence="1 2">
    <name type="scientific">Nonomuraea solani</name>
    <dbReference type="NCBI Taxonomy" id="1144553"/>
    <lineage>
        <taxon>Bacteria</taxon>
        <taxon>Bacillati</taxon>
        <taxon>Actinomycetota</taxon>
        <taxon>Actinomycetes</taxon>
        <taxon>Streptosporangiales</taxon>
        <taxon>Streptosporangiaceae</taxon>
        <taxon>Nonomuraea</taxon>
    </lineage>
</organism>
<sequence>MTGWWVLPELCERPANMLARERARAQEVRRGLCRWWRVYGRRMRDAVTELDLPCPVHTAASDGTTVWCAGPGGVHAYTASGVPLETDEEEPPELRSLAAVPGTVSAAAGVPGMLAETVMLPRSFAGTSELSDPLTKGTLAGAGRGHVYWLDPTGVPLADVPFEGRVVAGGGEIWAVGAGQARRLAEPGNLHDPVDLPALDRCAAEGERLWWTSKRDTILRGGPKEVDLGPGERGGMAVCAGSLWVSVAGGLLRVSAWSGEPRRFVGAPEGPVPFLVCANGVLAGGVRDLFVLAPAAGAALRVIRLGLSAPIALMIAAGKHIWAFPAGRSQALIVRA</sequence>
<evidence type="ECO:0000313" key="1">
    <source>
        <dbReference type="EMBL" id="SEG97447.1"/>
    </source>
</evidence>
<evidence type="ECO:0008006" key="3">
    <source>
        <dbReference type="Google" id="ProtNLM"/>
    </source>
</evidence>
<dbReference type="Proteomes" id="UP000236732">
    <property type="component" value="Unassembled WGS sequence"/>
</dbReference>
<accession>A0A1H6EHZ1</accession>
<dbReference type="AlphaFoldDB" id="A0A1H6EHZ1"/>
<protein>
    <recommendedName>
        <fullName evidence="3">SMP-30/Gluconolaconase/LRE-like region-containing protein</fullName>
    </recommendedName>
</protein>
<name>A0A1H6EHZ1_9ACTN</name>